<dbReference type="GO" id="GO:0009295">
    <property type="term" value="C:nucleoid"/>
    <property type="evidence" value="ECO:0007669"/>
    <property type="project" value="TreeGrafter"/>
</dbReference>
<dbReference type="PIRSF" id="PIRSF002070">
    <property type="entry name" value="SSB"/>
    <property type="match status" value="1"/>
</dbReference>
<dbReference type="InterPro" id="IPR012340">
    <property type="entry name" value="NA-bd_OB-fold"/>
</dbReference>
<dbReference type="InterPro" id="IPR000424">
    <property type="entry name" value="Primosome_PriB/ssb"/>
</dbReference>
<dbReference type="GO" id="GO:0003697">
    <property type="term" value="F:single-stranded DNA binding"/>
    <property type="evidence" value="ECO:0007669"/>
    <property type="project" value="UniProtKB-UniRule"/>
</dbReference>
<evidence type="ECO:0000313" key="5">
    <source>
        <dbReference type="EMBL" id="TYO96739.1"/>
    </source>
</evidence>
<dbReference type="HAMAP" id="MF_00984">
    <property type="entry name" value="SSB"/>
    <property type="match status" value="1"/>
</dbReference>
<evidence type="ECO:0000313" key="6">
    <source>
        <dbReference type="Proteomes" id="UP000324159"/>
    </source>
</evidence>
<name>A0A5D3WHN9_9BACT</name>
<gene>
    <name evidence="5" type="ORF">EDC39_11227</name>
</gene>
<dbReference type="SUPFAM" id="SSF50249">
    <property type="entry name" value="Nucleic acid-binding proteins"/>
    <property type="match status" value="1"/>
</dbReference>
<evidence type="ECO:0000256" key="3">
    <source>
        <dbReference type="PIRNR" id="PIRNR002070"/>
    </source>
</evidence>
<dbReference type="CDD" id="cd04496">
    <property type="entry name" value="SSB_OBF"/>
    <property type="match status" value="1"/>
</dbReference>
<sequence>MYNKVTLVGRIGREPEYRATKQGAGVLSFPLATWERYRKEDGEYAEKTEWHQIVAWEPLANNFLLYLTQRGDEPKGKGLLVLVEGSIRHRRYQDKDGNTRYVTEIRADEIKALPSQKNGDSNRAEDSDIPF</sequence>
<dbReference type="Gene3D" id="2.40.50.140">
    <property type="entry name" value="Nucleic acid-binding proteins"/>
    <property type="match status" value="1"/>
</dbReference>
<dbReference type="InterPro" id="IPR011344">
    <property type="entry name" value="ssDNA-bd"/>
</dbReference>
<feature type="region of interest" description="Disordered" evidence="4">
    <location>
        <begin position="112"/>
        <end position="131"/>
    </location>
</feature>
<accession>A0A5D3WHN9</accession>
<dbReference type="GO" id="GO:0006260">
    <property type="term" value="P:DNA replication"/>
    <property type="evidence" value="ECO:0007669"/>
    <property type="project" value="InterPro"/>
</dbReference>
<evidence type="ECO:0000256" key="4">
    <source>
        <dbReference type="SAM" id="MobiDB-lite"/>
    </source>
</evidence>
<evidence type="ECO:0000256" key="1">
    <source>
        <dbReference type="ARBA" id="ARBA00023125"/>
    </source>
</evidence>
<dbReference type="Proteomes" id="UP000324159">
    <property type="component" value="Unassembled WGS sequence"/>
</dbReference>
<dbReference type="OrthoDB" id="9809878at2"/>
<comment type="caution">
    <text evidence="5">The sequence shown here is derived from an EMBL/GenBank/DDBJ whole genome shotgun (WGS) entry which is preliminary data.</text>
</comment>
<dbReference type="AlphaFoldDB" id="A0A5D3WHN9"/>
<comment type="caution">
    <text evidence="2">Lacks conserved residue(s) required for the propagation of feature annotation.</text>
</comment>
<proteinExistence type="inferred from homology"/>
<dbReference type="Pfam" id="PF00436">
    <property type="entry name" value="SSB"/>
    <property type="match status" value="1"/>
</dbReference>
<dbReference type="PANTHER" id="PTHR10302:SF0">
    <property type="entry name" value="SINGLE-STRANDED DNA-BINDING PROTEIN, MITOCHONDRIAL"/>
    <property type="match status" value="1"/>
</dbReference>
<feature type="compositionally biased region" description="Basic and acidic residues" evidence="4">
    <location>
        <begin position="120"/>
        <end position="131"/>
    </location>
</feature>
<dbReference type="PANTHER" id="PTHR10302">
    <property type="entry name" value="SINGLE-STRANDED DNA-BINDING PROTEIN"/>
    <property type="match status" value="1"/>
</dbReference>
<reference evidence="5 6" key="1">
    <citation type="submission" date="2019-07" db="EMBL/GenBank/DDBJ databases">
        <title>Genomic Encyclopedia of Type Strains, Phase IV (KMG-IV): sequencing the most valuable type-strain genomes for metagenomic binning, comparative biology and taxonomic classification.</title>
        <authorList>
            <person name="Goeker M."/>
        </authorList>
    </citation>
    <scope>NUCLEOTIDE SEQUENCE [LARGE SCALE GENOMIC DNA]</scope>
    <source>
        <strain evidence="5 6">SS015</strain>
    </source>
</reference>
<keyword evidence="6" id="KW-1185">Reference proteome</keyword>
<dbReference type="PROSITE" id="PS50935">
    <property type="entry name" value="SSB"/>
    <property type="match status" value="1"/>
</dbReference>
<dbReference type="NCBIfam" id="TIGR00621">
    <property type="entry name" value="ssb"/>
    <property type="match status" value="1"/>
</dbReference>
<comment type="subunit">
    <text evidence="2">Homotetramer.</text>
</comment>
<protein>
    <recommendedName>
        <fullName evidence="2 3">Single-stranded DNA-binding protein</fullName>
        <shortName evidence="2">SSB</shortName>
    </recommendedName>
</protein>
<dbReference type="EMBL" id="VNIB01000012">
    <property type="protein sequence ID" value="TYO96739.1"/>
    <property type="molecule type" value="Genomic_DNA"/>
</dbReference>
<organism evidence="5 6">
    <name type="scientific">Geothermobacter ehrlichii</name>
    <dbReference type="NCBI Taxonomy" id="213224"/>
    <lineage>
        <taxon>Bacteria</taxon>
        <taxon>Pseudomonadati</taxon>
        <taxon>Thermodesulfobacteriota</taxon>
        <taxon>Desulfuromonadia</taxon>
        <taxon>Desulfuromonadales</taxon>
        <taxon>Geothermobacteraceae</taxon>
        <taxon>Geothermobacter</taxon>
    </lineage>
</organism>
<keyword evidence="1 2" id="KW-0238">DNA-binding</keyword>
<evidence type="ECO:0000256" key="2">
    <source>
        <dbReference type="HAMAP-Rule" id="MF_00984"/>
    </source>
</evidence>
<dbReference type="RefSeq" id="WP_148896587.1">
    <property type="nucleotide sequence ID" value="NZ_VNIB01000012.1"/>
</dbReference>